<dbReference type="InterPro" id="IPR014830">
    <property type="entry name" value="Glycolipid_transfer_prot_dom"/>
</dbReference>
<dbReference type="Pfam" id="PF08718">
    <property type="entry name" value="GLTP"/>
    <property type="match status" value="2"/>
</dbReference>
<keyword evidence="5" id="KW-1185">Reference proteome</keyword>
<evidence type="ECO:0000259" key="3">
    <source>
        <dbReference type="Pfam" id="PF08718"/>
    </source>
</evidence>
<feature type="domain" description="Glycolipid transfer protein" evidence="3">
    <location>
        <begin position="779"/>
        <end position="823"/>
    </location>
</feature>
<dbReference type="InterPro" id="IPR036188">
    <property type="entry name" value="FAD/NAD-bd_sf"/>
</dbReference>
<feature type="compositionally biased region" description="Low complexity" evidence="2">
    <location>
        <begin position="742"/>
        <end position="752"/>
    </location>
</feature>
<evidence type="ECO:0000256" key="1">
    <source>
        <dbReference type="ARBA" id="ARBA00022448"/>
    </source>
</evidence>
<dbReference type="PANTHER" id="PTHR10219">
    <property type="entry name" value="GLYCOLIPID TRANSFER PROTEIN-RELATED"/>
    <property type="match status" value="1"/>
</dbReference>
<protein>
    <recommendedName>
        <fullName evidence="3">Glycolipid transfer protein domain-containing protein</fullName>
    </recommendedName>
</protein>
<evidence type="ECO:0000313" key="5">
    <source>
        <dbReference type="Proteomes" id="UP000815677"/>
    </source>
</evidence>
<keyword evidence="1" id="KW-0813">Transport</keyword>
<dbReference type="SUPFAM" id="SSF110004">
    <property type="entry name" value="Glycolipid transfer protein, GLTP"/>
    <property type="match status" value="2"/>
</dbReference>
<feature type="domain" description="Glycolipid transfer protein" evidence="3">
    <location>
        <begin position="629"/>
        <end position="711"/>
    </location>
</feature>
<dbReference type="InterPro" id="IPR036497">
    <property type="entry name" value="GLTP_sf"/>
</dbReference>
<sequence>MAFLLTIFVALGATYALSLLAWHVLRPILLVKNTGTTSLHLLQQGRAEHDKISGTAVICGGGIAGLLTARVCHEHFERVLIIEAEPWLSTEEARRVDGWKLLRHTRARLMQWNSLHASQAYLFAGLEKLFPNIVEEAARSQIKVLPSFPRLSTSGAPLRRPQRAGGLPKTMYTTRHGLETFVRRLALDREAYPNISIRAGTVTDVVPDPTNKTKLSQVVFRTEAGTLETVDAALVADCSGPARAGLKWLARHGYGAPPTPGSPYPPSTLPLDDLKFALDQKLRYSSLTYTAPDAAFMARLEALLPDDVKNDGPIITFLEDNTEATRATGRACMVVWRVDANQISVFAGHPGEVRFQPTNIEQLRQYAHSLYEIEPIAEYFWRILDLLEEIEDTAVISLLRVPATSYVRYSRATNMPSNFVALGDSVMTGASGRARFSIGANCTLVNPIFGEGCTKALRCAMALHTELLRANKTSPRSLPHTFAKDFFEEETVKTEWLWDNTRLADYGAPMTDPISGESLSEGAALRWYITTLQRMAPYDDHASLVLYESLIGFGSPIDAMHPHLVAKVLWPPPSLTRLPSRTSLVSTGTRGRERRPATLADTTFFKEDCPPPFRKAGASSVTSTKEDDVGKFLNATEAFIGILDILSVSAFLVVKNDFQENIKMTRAALKKDPNIKSMQQAASNRNATKGLVGILRGLCFLCGALEELVGTGADSKAVTTKDSKTAQGDGKTNSKAPVITGSKPVAAKAATPKAKDSKAAQADSKANGKDPAKTDGKQVEPTAAFSAAYRKYLQRHHDLVETSLYSAAFDACPSRDAFMAAVGNDLNRLKSSLEALSKVLETMVPVFGDKFKWP</sequence>
<evidence type="ECO:0000313" key="4">
    <source>
        <dbReference type="EMBL" id="GAT55240.1"/>
    </source>
</evidence>
<dbReference type="Proteomes" id="UP000815677">
    <property type="component" value="Unassembled WGS sequence"/>
</dbReference>
<dbReference type="EMBL" id="DF848947">
    <property type="protein sequence ID" value="GAT55240.1"/>
    <property type="molecule type" value="Genomic_DNA"/>
</dbReference>
<name>A0ABQ0LVX9_MYCCL</name>
<gene>
    <name evidence="4" type="ORF">MCHLO_12028</name>
</gene>
<feature type="region of interest" description="Disordered" evidence="2">
    <location>
        <begin position="716"/>
        <end position="779"/>
    </location>
</feature>
<dbReference type="Gene3D" id="3.50.50.60">
    <property type="entry name" value="FAD/NAD(P)-binding domain"/>
    <property type="match status" value="1"/>
</dbReference>
<dbReference type="Gene3D" id="1.10.3520.10">
    <property type="entry name" value="Glycolipid transfer protein"/>
    <property type="match status" value="1"/>
</dbReference>
<reference evidence="4" key="1">
    <citation type="submission" date="2014-09" db="EMBL/GenBank/DDBJ databases">
        <title>Genome sequence of the luminous mushroom Mycena chlorophos for searching fungal bioluminescence genes.</title>
        <authorList>
            <person name="Tanaka Y."/>
            <person name="Kasuga D."/>
            <person name="Oba Y."/>
            <person name="Hase S."/>
            <person name="Sato K."/>
            <person name="Oba Y."/>
            <person name="Sakakibara Y."/>
        </authorList>
    </citation>
    <scope>NUCLEOTIDE SEQUENCE</scope>
</reference>
<dbReference type="SUPFAM" id="SSF51905">
    <property type="entry name" value="FAD/NAD(P)-binding domain"/>
    <property type="match status" value="1"/>
</dbReference>
<organism evidence="4 5">
    <name type="scientific">Mycena chlorophos</name>
    <name type="common">Agaric fungus</name>
    <name type="synonym">Agaricus chlorophos</name>
    <dbReference type="NCBI Taxonomy" id="658473"/>
    <lineage>
        <taxon>Eukaryota</taxon>
        <taxon>Fungi</taxon>
        <taxon>Dikarya</taxon>
        <taxon>Basidiomycota</taxon>
        <taxon>Agaricomycotina</taxon>
        <taxon>Agaricomycetes</taxon>
        <taxon>Agaricomycetidae</taxon>
        <taxon>Agaricales</taxon>
        <taxon>Marasmiineae</taxon>
        <taxon>Mycenaceae</taxon>
        <taxon>Mycena</taxon>
    </lineage>
</organism>
<evidence type="ECO:0000256" key="2">
    <source>
        <dbReference type="SAM" id="MobiDB-lite"/>
    </source>
</evidence>
<accession>A0ABQ0LVX9</accession>
<dbReference type="PANTHER" id="PTHR10219:SF25">
    <property type="entry name" value="PLECKSTRIN HOMOLOGY DOMAIN-CONTAINING FAMILY A MEMBER 8"/>
    <property type="match status" value="1"/>
</dbReference>
<feature type="compositionally biased region" description="Basic and acidic residues" evidence="2">
    <location>
        <begin position="766"/>
        <end position="778"/>
    </location>
</feature>
<proteinExistence type="predicted"/>